<keyword evidence="4" id="KW-1185">Reference proteome</keyword>
<protein>
    <recommendedName>
        <fullName evidence="2">FAM50A/XAP5 C-terminal domain-containing protein</fullName>
    </recommendedName>
</protein>
<dbReference type="PANTHER" id="PTHR12722:SF0">
    <property type="entry name" value="PROTEIN FAM50A"/>
    <property type="match status" value="1"/>
</dbReference>
<feature type="compositionally biased region" description="Acidic residues" evidence="1">
    <location>
        <begin position="14"/>
        <end position="24"/>
    </location>
</feature>
<dbReference type="AlphaFoldDB" id="F0ZS53"/>
<dbReference type="InterPro" id="IPR007005">
    <property type="entry name" value="XAP5"/>
</dbReference>
<dbReference type="VEuPathDB" id="AmoebaDB:DICPUDRAFT_37066"/>
<dbReference type="RefSeq" id="XP_003290247.1">
    <property type="nucleotide sequence ID" value="XM_003290199.1"/>
</dbReference>
<feature type="non-terminal residue" evidence="3">
    <location>
        <position position="1"/>
    </location>
</feature>
<evidence type="ECO:0000313" key="4">
    <source>
        <dbReference type="Proteomes" id="UP000001064"/>
    </source>
</evidence>
<dbReference type="Proteomes" id="UP000001064">
    <property type="component" value="Unassembled WGS sequence"/>
</dbReference>
<evidence type="ECO:0000256" key="1">
    <source>
        <dbReference type="SAM" id="MobiDB-lite"/>
    </source>
</evidence>
<feature type="compositionally biased region" description="Basic and acidic residues" evidence="1">
    <location>
        <begin position="25"/>
        <end position="38"/>
    </location>
</feature>
<dbReference type="OMA" id="RIAEDNM"/>
<dbReference type="InterPro" id="IPR048337">
    <property type="entry name" value="FAM50A/XAP5_C"/>
</dbReference>
<sequence length="247" mass="29274">KKKKIQQKSKLSFDVEDDEEDEENKEEKDVKEEKKTDENSDENIDSENSNNNNNNNNKKVRFFGKDPTVNTDFLPDIEREEEERLERERLAKEWLEKQEVIKAEEIEITYSYWDGSGHRRSLKCTKGTTIEKFLEAARKEFKELRGVTVDHLMFIKEDIIIPHDYSFYDLIISKARGKSGPLFKFDVHEDVRVMNDASVEKDESHAAKMVEKGWYERNRHIFPASRWCVYEPGMEFSKYTISDKLSK</sequence>
<dbReference type="GO" id="GO:0005634">
    <property type="term" value="C:nucleus"/>
    <property type="evidence" value="ECO:0000318"/>
    <property type="project" value="GO_Central"/>
</dbReference>
<dbReference type="KEGG" id="dpp:DICPUDRAFT_37066"/>
<dbReference type="STRING" id="5786.F0ZS53"/>
<feature type="compositionally biased region" description="Low complexity" evidence="1">
    <location>
        <begin position="46"/>
        <end position="57"/>
    </location>
</feature>
<dbReference type="EMBL" id="GL871152">
    <property type="protein sequence ID" value="EGC33207.1"/>
    <property type="molecule type" value="Genomic_DNA"/>
</dbReference>
<evidence type="ECO:0000259" key="2">
    <source>
        <dbReference type="Pfam" id="PF04921"/>
    </source>
</evidence>
<gene>
    <name evidence="3" type="ORF">DICPUDRAFT_37066</name>
</gene>
<dbReference type="PANTHER" id="PTHR12722">
    <property type="entry name" value="XAP-5 PROTEIN-RELATED"/>
    <property type="match status" value="1"/>
</dbReference>
<dbReference type="eggNOG" id="KOG2894">
    <property type="taxonomic scope" value="Eukaryota"/>
</dbReference>
<reference evidence="4" key="1">
    <citation type="journal article" date="2011" name="Genome Biol.">
        <title>Comparative genomics of the social amoebae Dictyostelium discoideum and Dictyostelium purpureum.</title>
        <authorList>
            <consortium name="US DOE Joint Genome Institute (JGI-PGF)"/>
            <person name="Sucgang R."/>
            <person name="Kuo A."/>
            <person name="Tian X."/>
            <person name="Salerno W."/>
            <person name="Parikh A."/>
            <person name="Feasley C.L."/>
            <person name="Dalin E."/>
            <person name="Tu H."/>
            <person name="Huang E."/>
            <person name="Barry K."/>
            <person name="Lindquist E."/>
            <person name="Shapiro H."/>
            <person name="Bruce D."/>
            <person name="Schmutz J."/>
            <person name="Salamov A."/>
            <person name="Fey P."/>
            <person name="Gaudet P."/>
            <person name="Anjard C."/>
            <person name="Babu M.M."/>
            <person name="Basu S."/>
            <person name="Bushmanova Y."/>
            <person name="van der Wel H."/>
            <person name="Katoh-Kurasawa M."/>
            <person name="Dinh C."/>
            <person name="Coutinho P.M."/>
            <person name="Saito T."/>
            <person name="Elias M."/>
            <person name="Schaap P."/>
            <person name="Kay R.R."/>
            <person name="Henrissat B."/>
            <person name="Eichinger L."/>
            <person name="Rivero F."/>
            <person name="Putnam N.H."/>
            <person name="West C.M."/>
            <person name="Loomis W.F."/>
            <person name="Chisholm R.L."/>
            <person name="Shaulsky G."/>
            <person name="Strassmann J.E."/>
            <person name="Queller D.C."/>
            <person name="Kuspa A."/>
            <person name="Grigoriev I.V."/>
        </authorList>
    </citation>
    <scope>NUCLEOTIDE SEQUENCE [LARGE SCALE GENOMIC DNA]</scope>
    <source>
        <strain evidence="4">QSDP1</strain>
    </source>
</reference>
<accession>F0ZS53</accession>
<dbReference type="FunCoup" id="F0ZS53">
    <property type="interactions" value="390"/>
</dbReference>
<dbReference type="InParanoid" id="F0ZS53"/>
<organism evidence="3 4">
    <name type="scientific">Dictyostelium purpureum</name>
    <name type="common">Slime mold</name>
    <dbReference type="NCBI Taxonomy" id="5786"/>
    <lineage>
        <taxon>Eukaryota</taxon>
        <taxon>Amoebozoa</taxon>
        <taxon>Evosea</taxon>
        <taxon>Eumycetozoa</taxon>
        <taxon>Dictyostelia</taxon>
        <taxon>Dictyosteliales</taxon>
        <taxon>Dictyosteliaceae</taxon>
        <taxon>Dictyostelium</taxon>
    </lineage>
</organism>
<feature type="domain" description="FAM50A/XAP5 C-terminal" evidence="2">
    <location>
        <begin position="104"/>
        <end position="240"/>
    </location>
</feature>
<name>F0ZS53_DICPU</name>
<proteinExistence type="predicted"/>
<dbReference type="GO" id="GO:0006325">
    <property type="term" value="P:chromatin organization"/>
    <property type="evidence" value="ECO:0000318"/>
    <property type="project" value="GO_Central"/>
</dbReference>
<dbReference type="GeneID" id="10504603"/>
<evidence type="ECO:0000313" key="3">
    <source>
        <dbReference type="EMBL" id="EGC33207.1"/>
    </source>
</evidence>
<dbReference type="Pfam" id="PF04921">
    <property type="entry name" value="XAP5"/>
    <property type="match status" value="1"/>
</dbReference>
<feature type="region of interest" description="Disordered" evidence="1">
    <location>
        <begin position="1"/>
        <end position="67"/>
    </location>
</feature>
<dbReference type="OrthoDB" id="1562195at2759"/>